<protein>
    <recommendedName>
        <fullName evidence="9">Major facilitator superfamily (MFS) profile domain-containing protein</fullName>
    </recommendedName>
</protein>
<dbReference type="GO" id="GO:0005886">
    <property type="term" value="C:plasma membrane"/>
    <property type="evidence" value="ECO:0007669"/>
    <property type="project" value="UniProtKB-SubCell"/>
</dbReference>
<feature type="transmembrane region" description="Helical" evidence="8">
    <location>
        <begin position="380"/>
        <end position="400"/>
    </location>
</feature>
<feature type="transmembrane region" description="Helical" evidence="8">
    <location>
        <begin position="290"/>
        <end position="308"/>
    </location>
</feature>
<keyword evidence="4 8" id="KW-0812">Transmembrane</keyword>
<reference evidence="10 11" key="1">
    <citation type="submission" date="2017-12" db="EMBL/GenBank/DDBJ databases">
        <title>Comparative genomics of Botrytis spp.</title>
        <authorList>
            <person name="Valero-Jimenez C.A."/>
            <person name="Tapia P."/>
            <person name="Veloso J."/>
            <person name="Silva-Moreno E."/>
            <person name="Staats M."/>
            <person name="Valdes J.H."/>
            <person name="Van Kan J.A.L."/>
        </authorList>
    </citation>
    <scope>NUCLEOTIDE SEQUENCE [LARGE SCALE GENOMIC DNA]</scope>
    <source>
        <strain evidence="10 11">MUCL435</strain>
    </source>
</reference>
<dbReference type="PROSITE" id="PS50850">
    <property type="entry name" value="MFS"/>
    <property type="match status" value="1"/>
</dbReference>
<name>A0A4S8QYQ7_9HELO</name>
<dbReference type="SUPFAM" id="SSF103473">
    <property type="entry name" value="MFS general substrate transporter"/>
    <property type="match status" value="1"/>
</dbReference>
<evidence type="ECO:0000256" key="8">
    <source>
        <dbReference type="SAM" id="Phobius"/>
    </source>
</evidence>
<feature type="transmembrane region" description="Helical" evidence="8">
    <location>
        <begin position="345"/>
        <end position="368"/>
    </location>
</feature>
<feature type="transmembrane region" description="Helical" evidence="8">
    <location>
        <begin position="63"/>
        <end position="84"/>
    </location>
</feature>
<comment type="caution">
    <text evidence="10">The sequence shown here is derived from an EMBL/GenBank/DDBJ whole genome shotgun (WGS) entry which is preliminary data.</text>
</comment>
<keyword evidence="11" id="KW-1185">Reference proteome</keyword>
<dbReference type="AlphaFoldDB" id="A0A4S8QYQ7"/>
<dbReference type="Gene3D" id="1.20.1250.20">
    <property type="entry name" value="MFS general substrate transporter like domains"/>
    <property type="match status" value="2"/>
</dbReference>
<comment type="subcellular location">
    <subcellularLocation>
        <location evidence="1">Cell membrane</location>
        <topology evidence="1">Multi-pass membrane protein</topology>
    </subcellularLocation>
</comment>
<dbReference type="InterPro" id="IPR020846">
    <property type="entry name" value="MFS_dom"/>
</dbReference>
<dbReference type="OrthoDB" id="5296287at2759"/>
<evidence type="ECO:0000256" key="7">
    <source>
        <dbReference type="ARBA" id="ARBA00038459"/>
    </source>
</evidence>
<feature type="transmembrane region" description="Helical" evidence="8">
    <location>
        <begin position="134"/>
        <end position="152"/>
    </location>
</feature>
<dbReference type="InterPro" id="IPR036259">
    <property type="entry name" value="MFS_trans_sf"/>
</dbReference>
<evidence type="ECO:0000313" key="10">
    <source>
        <dbReference type="EMBL" id="THV45954.1"/>
    </source>
</evidence>
<keyword evidence="5 8" id="KW-1133">Transmembrane helix</keyword>
<feature type="domain" description="Major facilitator superfamily (MFS) profile" evidence="9">
    <location>
        <begin position="1"/>
        <end position="415"/>
    </location>
</feature>
<keyword evidence="6 8" id="KW-0472">Membrane</keyword>
<sequence length="415" mass="45292">MAEEKQLTTTINGTESRPMIFPLEKDKSKANDNIDDINVIDFEGEDDPLDPMNWKPWLRWSHIMLMSLMAFVLSLGDLAFAPAVPMLLSDLHVSTESPLSTLVISIYSLGTIAGNLLGPPIVRCGLCSQPTIQVLIAMRFLAGGFGAVSYTLGGPIIGDLFPAEKRGVTMAVFSGGQMIGPVVGPIFGGYLAQEQGWRWVFWLMVILSGAVYIPSVLLMRESYRPTVLQNKVRKLRKSTGNQQLKSKYEVDAKRIGLFIGAMLCGATSDCRMEKASKGGEQKPEYQLPPLLLGTITVPLGLLLYGWVAQYHLHWALPLIGTGFIGFGFMTTLLPSTNYLVDSFPLHSASAIAVTELLLAASGALFPLAAPPLYNHIGYGWGNSALAFSTIAFAPLPWLLLKFGERIRKRENATTL</sequence>
<evidence type="ECO:0000256" key="2">
    <source>
        <dbReference type="ARBA" id="ARBA00022448"/>
    </source>
</evidence>
<evidence type="ECO:0000259" key="9">
    <source>
        <dbReference type="PROSITE" id="PS50850"/>
    </source>
</evidence>
<evidence type="ECO:0000256" key="1">
    <source>
        <dbReference type="ARBA" id="ARBA00004651"/>
    </source>
</evidence>
<proteinExistence type="inferred from homology"/>
<evidence type="ECO:0000256" key="3">
    <source>
        <dbReference type="ARBA" id="ARBA00022475"/>
    </source>
</evidence>
<dbReference type="PANTHER" id="PTHR23502:SF186">
    <property type="entry name" value="MAJOR FACILITATOR SUPERFAMILY (MFS) PROFILE DOMAIN-CONTAINING PROTEIN"/>
    <property type="match status" value="1"/>
</dbReference>
<evidence type="ECO:0000256" key="5">
    <source>
        <dbReference type="ARBA" id="ARBA00022989"/>
    </source>
</evidence>
<dbReference type="Proteomes" id="UP000308671">
    <property type="component" value="Unassembled WGS sequence"/>
</dbReference>
<dbReference type="Pfam" id="PF07690">
    <property type="entry name" value="MFS_1"/>
    <property type="match status" value="1"/>
</dbReference>
<dbReference type="EMBL" id="PQXL01000431">
    <property type="protein sequence ID" value="THV45954.1"/>
    <property type="molecule type" value="Genomic_DNA"/>
</dbReference>
<dbReference type="PANTHER" id="PTHR23502">
    <property type="entry name" value="MAJOR FACILITATOR SUPERFAMILY"/>
    <property type="match status" value="1"/>
</dbReference>
<keyword evidence="2" id="KW-0813">Transport</keyword>
<comment type="similarity">
    <text evidence="7">Belongs to the major facilitator superfamily. DHA1 family. Polyamines/proton antiporter (TC 2.A.1.2.16) subfamily.</text>
</comment>
<keyword evidence="3" id="KW-1003">Cell membrane</keyword>
<accession>A0A4S8QYQ7</accession>
<evidence type="ECO:0000256" key="4">
    <source>
        <dbReference type="ARBA" id="ARBA00022692"/>
    </source>
</evidence>
<feature type="transmembrane region" description="Helical" evidence="8">
    <location>
        <begin position="314"/>
        <end position="333"/>
    </location>
</feature>
<evidence type="ECO:0000313" key="11">
    <source>
        <dbReference type="Proteomes" id="UP000308671"/>
    </source>
</evidence>
<feature type="transmembrane region" description="Helical" evidence="8">
    <location>
        <begin position="199"/>
        <end position="219"/>
    </location>
</feature>
<dbReference type="InterPro" id="IPR011701">
    <property type="entry name" value="MFS"/>
</dbReference>
<dbReference type="GO" id="GO:0022857">
    <property type="term" value="F:transmembrane transporter activity"/>
    <property type="evidence" value="ECO:0007669"/>
    <property type="project" value="InterPro"/>
</dbReference>
<evidence type="ECO:0000256" key="6">
    <source>
        <dbReference type="ARBA" id="ARBA00023136"/>
    </source>
</evidence>
<organism evidence="10 11">
    <name type="scientific">Botrytis galanthina</name>
    <dbReference type="NCBI Taxonomy" id="278940"/>
    <lineage>
        <taxon>Eukaryota</taxon>
        <taxon>Fungi</taxon>
        <taxon>Dikarya</taxon>
        <taxon>Ascomycota</taxon>
        <taxon>Pezizomycotina</taxon>
        <taxon>Leotiomycetes</taxon>
        <taxon>Helotiales</taxon>
        <taxon>Sclerotiniaceae</taxon>
        <taxon>Botrytis</taxon>
    </lineage>
</organism>
<gene>
    <name evidence="10" type="ORF">BGAL_0432g00010</name>
</gene>
<feature type="transmembrane region" description="Helical" evidence="8">
    <location>
        <begin position="104"/>
        <end position="122"/>
    </location>
</feature>